<dbReference type="eggNOG" id="COG3296">
    <property type="taxonomic scope" value="Bacteria"/>
</dbReference>
<dbReference type="Proteomes" id="UP000027064">
    <property type="component" value="Unassembled WGS sequence"/>
</dbReference>
<reference evidence="6 7" key="1">
    <citation type="submission" date="2014-05" db="EMBL/GenBank/DDBJ databases">
        <title>Genome Sequence of Flavobacterium sp. EM1321.</title>
        <authorList>
            <person name="Shin S.-K."/>
            <person name="Yi H."/>
        </authorList>
    </citation>
    <scope>NUCLEOTIDE SEQUENCE [LARGE SCALE GENOMIC DNA]</scope>
    <source>
        <strain evidence="6 7">EM1321</strain>
    </source>
</reference>
<organism evidence="6 7">
    <name type="scientific">Flavobacterium seoulense</name>
    <dbReference type="NCBI Taxonomy" id="1492738"/>
    <lineage>
        <taxon>Bacteria</taxon>
        <taxon>Pseudomonadati</taxon>
        <taxon>Bacteroidota</taxon>
        <taxon>Flavobacteriia</taxon>
        <taxon>Flavobacteriales</taxon>
        <taxon>Flavobacteriaceae</taxon>
        <taxon>Flavobacterium</taxon>
    </lineage>
</organism>
<keyword evidence="7" id="KW-1185">Reference proteome</keyword>
<keyword evidence="4 5" id="KW-0472">Membrane</keyword>
<evidence type="ECO:0000256" key="3">
    <source>
        <dbReference type="ARBA" id="ARBA00022989"/>
    </source>
</evidence>
<sequence length="151" mass="17152">METKNEQTTAALTHLSALSQYFIPFGNFIFPILIWSSKKEKSEFIDYHGKQVINFQLSILLYSVLFILIAIPIFATVVFSNVNWNELINDQDFILEKVNMADNIGLLTIGIIAVLSIFLLKVAEFFLIIIKSINASNGEKTTYPLTINFIK</sequence>
<proteinExistence type="predicted"/>
<dbReference type="PATRIC" id="fig|1492738.3.peg.2547"/>
<name>A0A066WUH9_9FLAO</name>
<evidence type="ECO:0000256" key="2">
    <source>
        <dbReference type="ARBA" id="ARBA00022692"/>
    </source>
</evidence>
<keyword evidence="2 5" id="KW-0812">Transmembrane</keyword>
<evidence type="ECO:0000256" key="4">
    <source>
        <dbReference type="ARBA" id="ARBA00023136"/>
    </source>
</evidence>
<dbReference type="EMBL" id="JNCA01000024">
    <property type="protein sequence ID" value="KDN54310.1"/>
    <property type="molecule type" value="Genomic_DNA"/>
</dbReference>
<comment type="subcellular location">
    <subcellularLocation>
        <location evidence="1">Membrane</location>
        <topology evidence="1">Multi-pass membrane protein</topology>
    </subcellularLocation>
</comment>
<evidence type="ECO:0008006" key="8">
    <source>
        <dbReference type="Google" id="ProtNLM"/>
    </source>
</evidence>
<feature type="transmembrane region" description="Helical" evidence="5">
    <location>
        <begin position="57"/>
        <end position="84"/>
    </location>
</feature>
<dbReference type="Pfam" id="PF09685">
    <property type="entry name" value="MamF_MmsF"/>
    <property type="match status" value="1"/>
</dbReference>
<evidence type="ECO:0000313" key="7">
    <source>
        <dbReference type="Proteomes" id="UP000027064"/>
    </source>
</evidence>
<dbReference type="RefSeq" id="WP_035660879.1">
    <property type="nucleotide sequence ID" value="NZ_JNCA01000024.1"/>
</dbReference>
<feature type="transmembrane region" description="Helical" evidence="5">
    <location>
        <begin position="104"/>
        <end position="130"/>
    </location>
</feature>
<feature type="transmembrane region" description="Helical" evidence="5">
    <location>
        <begin position="18"/>
        <end position="36"/>
    </location>
</feature>
<comment type="caution">
    <text evidence="6">The sequence shown here is derived from an EMBL/GenBank/DDBJ whole genome shotgun (WGS) entry which is preliminary data.</text>
</comment>
<dbReference type="InterPro" id="IPR019109">
    <property type="entry name" value="MamF_MmsF"/>
</dbReference>
<protein>
    <recommendedName>
        <fullName evidence="8">DUF4870 domain-containing protein</fullName>
    </recommendedName>
</protein>
<dbReference type="AlphaFoldDB" id="A0A066WUH9"/>
<dbReference type="STRING" id="1492738.FEM21_25610"/>
<keyword evidence="3 5" id="KW-1133">Transmembrane helix</keyword>
<dbReference type="OrthoDB" id="9808930at2"/>
<evidence type="ECO:0000313" key="6">
    <source>
        <dbReference type="EMBL" id="KDN54310.1"/>
    </source>
</evidence>
<evidence type="ECO:0000256" key="1">
    <source>
        <dbReference type="ARBA" id="ARBA00004141"/>
    </source>
</evidence>
<accession>A0A066WUH9</accession>
<gene>
    <name evidence="6" type="ORF">FEM21_25610</name>
</gene>
<evidence type="ECO:0000256" key="5">
    <source>
        <dbReference type="SAM" id="Phobius"/>
    </source>
</evidence>